<dbReference type="SUPFAM" id="SSF53067">
    <property type="entry name" value="Actin-like ATPase domain"/>
    <property type="match status" value="2"/>
</dbReference>
<sequence length="230" mass="24055">MKVLALDTATTDLVTGIVDTDTGESIDRVISGTRAHNEQLIPTIEELLADASLTYPDLSAIVVGTGPGPFTGLRVGMATASALGVALHLPVHGVCTLDAIAHGRAGEWLVAIDARRKEVYWATYDEGERRSGPNVSKPETLDLSAAGLSSPETARLVFPESIAPRLPEGIADLPREWATPRAAGLVACADLSAEPAPLVPLYLRRPDAVEPQAKPRSAALVGGIEDTPAS</sequence>
<dbReference type="NCBIfam" id="TIGR03725">
    <property type="entry name" value="T6A_YeaZ"/>
    <property type="match status" value="1"/>
</dbReference>
<dbReference type="Proteomes" id="UP000320443">
    <property type="component" value="Unassembled WGS sequence"/>
</dbReference>
<evidence type="ECO:0000313" key="3">
    <source>
        <dbReference type="Proteomes" id="UP000320443"/>
    </source>
</evidence>
<gene>
    <name evidence="2" type="primary">tsaB</name>
    <name evidence="2" type="ORF">FNY97_04945</name>
</gene>
<dbReference type="Gene3D" id="3.30.420.40">
    <property type="match status" value="2"/>
</dbReference>
<name>A0A553G0D0_9CORY</name>
<evidence type="ECO:0000259" key="1">
    <source>
        <dbReference type="Pfam" id="PF00814"/>
    </source>
</evidence>
<dbReference type="GO" id="GO:0002949">
    <property type="term" value="P:tRNA threonylcarbamoyladenosine modification"/>
    <property type="evidence" value="ECO:0007669"/>
    <property type="project" value="InterPro"/>
</dbReference>
<dbReference type="AlphaFoldDB" id="A0A553G0D0"/>
<reference evidence="2 3" key="1">
    <citation type="submission" date="2019-07" db="EMBL/GenBank/DDBJ databases">
        <title>Draft genome of C. aurimucosum strain 2274.</title>
        <authorList>
            <person name="Pacheco L.G.C."/>
            <person name="Aguiar E.R.G.R."/>
            <person name="Santos C.S."/>
            <person name="Rocha D.J.P.G."/>
            <person name="Sant'Anna L.O."/>
            <person name="Mattos-Guaraldi A.L."/>
            <person name="Santos L.S."/>
        </authorList>
    </citation>
    <scope>NUCLEOTIDE SEQUENCE [LARGE SCALE GENOMIC DNA]</scope>
    <source>
        <strain evidence="2 3">2274</strain>
    </source>
</reference>
<accession>A0A553G0D0</accession>
<feature type="domain" description="Gcp-like" evidence="1">
    <location>
        <begin position="33"/>
        <end position="141"/>
    </location>
</feature>
<dbReference type="PANTHER" id="PTHR11735:SF11">
    <property type="entry name" value="TRNA THREONYLCARBAMOYLADENOSINE BIOSYNTHESIS PROTEIN TSAB"/>
    <property type="match status" value="1"/>
</dbReference>
<dbReference type="CDD" id="cd24032">
    <property type="entry name" value="ASKHA_NBD_TsaB"/>
    <property type="match status" value="1"/>
</dbReference>
<keyword evidence="3" id="KW-1185">Reference proteome</keyword>
<dbReference type="InterPro" id="IPR022496">
    <property type="entry name" value="T6A_TsaB"/>
</dbReference>
<organism evidence="2 3">
    <name type="scientific">Corynebacterium hiratae</name>
    <dbReference type="NCBI Taxonomy" id="3139423"/>
    <lineage>
        <taxon>Bacteria</taxon>
        <taxon>Bacillati</taxon>
        <taxon>Actinomycetota</taxon>
        <taxon>Actinomycetes</taxon>
        <taxon>Mycobacteriales</taxon>
        <taxon>Corynebacteriaceae</taxon>
        <taxon>Corynebacterium</taxon>
    </lineage>
</organism>
<proteinExistence type="predicted"/>
<dbReference type="EMBL" id="VKDK01000005">
    <property type="protein sequence ID" value="TRX62902.1"/>
    <property type="molecule type" value="Genomic_DNA"/>
</dbReference>
<dbReference type="Pfam" id="PF00814">
    <property type="entry name" value="TsaD"/>
    <property type="match status" value="1"/>
</dbReference>
<protein>
    <submittedName>
        <fullName evidence="2">tRNA (Adenosine(37)-N6)-threonylcarbamoyltransferase complex dimerization subunit type 1 TsaB</fullName>
    </submittedName>
</protein>
<dbReference type="GO" id="GO:0005829">
    <property type="term" value="C:cytosol"/>
    <property type="evidence" value="ECO:0007669"/>
    <property type="project" value="TreeGrafter"/>
</dbReference>
<dbReference type="InterPro" id="IPR043129">
    <property type="entry name" value="ATPase_NBD"/>
</dbReference>
<dbReference type="PANTHER" id="PTHR11735">
    <property type="entry name" value="TRNA N6-ADENOSINE THREONYLCARBAMOYLTRANSFERASE"/>
    <property type="match status" value="1"/>
</dbReference>
<evidence type="ECO:0000313" key="2">
    <source>
        <dbReference type="EMBL" id="TRX62902.1"/>
    </source>
</evidence>
<comment type="caution">
    <text evidence="2">The sequence shown here is derived from an EMBL/GenBank/DDBJ whole genome shotgun (WGS) entry which is preliminary data.</text>
</comment>
<dbReference type="RefSeq" id="WP_144013270.1">
    <property type="nucleotide sequence ID" value="NZ_VKDK01000005.1"/>
</dbReference>
<dbReference type="InterPro" id="IPR000905">
    <property type="entry name" value="Gcp-like_dom"/>
</dbReference>